<sequence>MNTAVPSLKVHSDDNVSIVLTAGGLPAGTELDTGAVLKEDVPFGHKVALADIEKGGAVIRYGVTIGLALQPLEKGAWVNEHMIMLPEAPHLESLKAPAVAPKSLPPLEGYTFEGYRNADGSVGTRNLLGISISVQCVAGVVEHAVKRIREELLPNYPNVDDVVPLTHSYGCGVAINATDAYIPIRTIKNIALNPNFGGEVMVVALGCEKLRPEMIMTKGDDKATSMYLQDEGLSGFSAMVDDILLQARMHLERLNNRQRETCPVSDLVVGMQCGGSDAFSGITANPMLGAAADLIVRAGGSVMFSEVTEVRDSVHLLPPRAASADVVEKLVSEMAWYDAYLDKGGADRSANTTPGNKAGGLSGIVEKSLGSVAKSGSSPIVDVIGPGERLRRKGLTFAATPAGDFVCGTLQLAAGMNLHIFTTGRGTPYNLPTTPTIKVATNSTLAARWFDIMDVDAGRIASGEISVEEGGWELFRLILDIASGRCKTAADKLGIRNDLVLFNPAPIT</sequence>
<dbReference type="InterPro" id="IPR017654">
    <property type="entry name" value="GarD-like"/>
</dbReference>
<dbReference type="SMART" id="SM00858">
    <property type="entry name" value="SAF"/>
    <property type="match status" value="1"/>
</dbReference>
<dbReference type="InterPro" id="IPR007392">
    <property type="entry name" value="GD_AH_second"/>
</dbReference>
<dbReference type="PANTHER" id="PTHR30536:SF1">
    <property type="entry name" value="GALACTARATE DEHYDRATASE (L-THREO-FORMING)"/>
    <property type="match status" value="1"/>
</dbReference>
<dbReference type="Pfam" id="PF04295">
    <property type="entry name" value="GD_AH_second"/>
    <property type="match status" value="1"/>
</dbReference>
<dbReference type="EMBL" id="FOVR01000003">
    <property type="protein sequence ID" value="SFO15122.1"/>
    <property type="molecule type" value="Genomic_DNA"/>
</dbReference>
<dbReference type="Pfam" id="PF20629">
    <property type="entry name" value="GD_AH_C"/>
    <property type="match status" value="1"/>
</dbReference>
<evidence type="ECO:0000256" key="2">
    <source>
        <dbReference type="ARBA" id="ARBA00023239"/>
    </source>
</evidence>
<dbReference type="InterPro" id="IPR048332">
    <property type="entry name" value="GD_AH_C"/>
</dbReference>
<protein>
    <recommendedName>
        <fullName evidence="3">Galactarate dehydratase</fullName>
        <ecNumber evidence="3">4.2.1.42</ecNumber>
    </recommendedName>
</protein>
<dbReference type="Proteomes" id="UP000199236">
    <property type="component" value="Unassembled WGS sequence"/>
</dbReference>
<dbReference type="InterPro" id="IPR013974">
    <property type="entry name" value="SAF"/>
</dbReference>
<name>A0A1I5EUB7_9HYPH</name>
<dbReference type="AlphaFoldDB" id="A0A1I5EUB7"/>
<feature type="domain" description="SAF" evidence="4">
    <location>
        <begin position="16"/>
        <end position="84"/>
    </location>
</feature>
<evidence type="ECO:0000256" key="3">
    <source>
        <dbReference type="NCBIfam" id="TIGR03248"/>
    </source>
</evidence>
<evidence type="ECO:0000256" key="1">
    <source>
        <dbReference type="ARBA" id="ARBA00010986"/>
    </source>
</evidence>
<dbReference type="InterPro" id="IPR044144">
    <property type="entry name" value="SAF_UxaA/GarD"/>
</dbReference>
<keyword evidence="6" id="KW-1185">Reference proteome</keyword>
<dbReference type="CDD" id="cd11613">
    <property type="entry name" value="SAF_AH_GD"/>
    <property type="match status" value="1"/>
</dbReference>
<dbReference type="PANTHER" id="PTHR30536">
    <property type="entry name" value="ALTRONATE/GALACTARATE DEHYDRATASE"/>
    <property type="match status" value="1"/>
</dbReference>
<dbReference type="Gene3D" id="2.30.130.110">
    <property type="match status" value="1"/>
</dbReference>
<evidence type="ECO:0000259" key="4">
    <source>
        <dbReference type="SMART" id="SM00858"/>
    </source>
</evidence>
<dbReference type="GO" id="GO:0019698">
    <property type="term" value="P:D-galacturonate catabolic process"/>
    <property type="evidence" value="ECO:0007669"/>
    <property type="project" value="TreeGrafter"/>
</dbReference>
<dbReference type="InterPro" id="IPR052172">
    <property type="entry name" value="UxaA_altronate/galactarate_dh"/>
</dbReference>
<evidence type="ECO:0000313" key="5">
    <source>
        <dbReference type="EMBL" id="SFO15122.1"/>
    </source>
</evidence>
<dbReference type="STRING" id="655353.SAMN04488056_103356"/>
<comment type="similarity">
    <text evidence="1">Belongs to the UxaA family.</text>
</comment>
<dbReference type="NCBIfam" id="TIGR03248">
    <property type="entry name" value="galactar-dH20"/>
    <property type="match status" value="1"/>
</dbReference>
<dbReference type="GO" id="GO:0046392">
    <property type="term" value="P:galactarate catabolic process"/>
    <property type="evidence" value="ECO:0007669"/>
    <property type="project" value="UniProtKB-UniRule"/>
</dbReference>
<accession>A0A1I5EUB7</accession>
<evidence type="ECO:0000313" key="6">
    <source>
        <dbReference type="Proteomes" id="UP000199236"/>
    </source>
</evidence>
<proteinExistence type="inferred from homology"/>
<reference evidence="5 6" key="1">
    <citation type="submission" date="2016-10" db="EMBL/GenBank/DDBJ databases">
        <authorList>
            <person name="de Groot N.N."/>
        </authorList>
    </citation>
    <scope>NUCLEOTIDE SEQUENCE [LARGE SCALE GENOMIC DNA]</scope>
    <source>
        <strain evidence="5 6">CGMCC 1.9157</strain>
    </source>
</reference>
<keyword evidence="2" id="KW-0456">Lyase</keyword>
<dbReference type="GO" id="GO:0008867">
    <property type="term" value="F:galactarate dehydratase activity"/>
    <property type="evidence" value="ECO:0007669"/>
    <property type="project" value="UniProtKB-UniRule"/>
</dbReference>
<dbReference type="EC" id="4.2.1.42" evidence="3"/>
<organism evidence="5 6">
    <name type="scientific">Cohaesibacter marisflavi</name>
    <dbReference type="NCBI Taxonomy" id="655353"/>
    <lineage>
        <taxon>Bacteria</taxon>
        <taxon>Pseudomonadati</taxon>
        <taxon>Pseudomonadota</taxon>
        <taxon>Alphaproteobacteria</taxon>
        <taxon>Hyphomicrobiales</taxon>
        <taxon>Cohaesibacteraceae</taxon>
    </lineage>
</organism>
<dbReference type="OrthoDB" id="9804574at2"/>
<gene>
    <name evidence="5" type="ORF">SAMN04488056_103356</name>
</gene>